<reference evidence="6 7" key="1">
    <citation type="submission" date="2019-09" db="EMBL/GenBank/DDBJ databases">
        <title>Pimelobacter sp. isolated from Paulinella.</title>
        <authorList>
            <person name="Jeong S.E."/>
        </authorList>
    </citation>
    <scope>NUCLEOTIDE SEQUENCE [LARGE SCALE GENOMIC DNA]</scope>
    <source>
        <strain evidence="6 7">Pch-N</strain>
    </source>
</reference>
<dbReference type="AlphaFoldDB" id="A0A7J5E1U7"/>
<dbReference type="InterPro" id="IPR001451">
    <property type="entry name" value="Hexapep"/>
</dbReference>
<dbReference type="Proteomes" id="UP000449906">
    <property type="component" value="Unassembled WGS sequence"/>
</dbReference>
<evidence type="ECO:0000256" key="2">
    <source>
        <dbReference type="ARBA" id="ARBA00022679"/>
    </source>
</evidence>
<keyword evidence="3" id="KW-0677">Repeat</keyword>
<name>A0A7J5E1U7_NOCSI</name>
<dbReference type="PROSITE" id="PS00101">
    <property type="entry name" value="HEXAPEP_TRANSFERASES"/>
    <property type="match status" value="1"/>
</dbReference>
<dbReference type="InterPro" id="IPR045304">
    <property type="entry name" value="LbH_SAT"/>
</dbReference>
<dbReference type="SUPFAM" id="SSF51161">
    <property type="entry name" value="Trimeric LpxA-like enzymes"/>
    <property type="match status" value="1"/>
</dbReference>
<keyword evidence="2 6" id="KW-0808">Transferase</keyword>
<dbReference type="Gene3D" id="2.160.10.10">
    <property type="entry name" value="Hexapeptide repeat proteins"/>
    <property type="match status" value="1"/>
</dbReference>
<dbReference type="EMBL" id="WBVM01000001">
    <property type="protein sequence ID" value="KAB2812205.1"/>
    <property type="molecule type" value="Genomic_DNA"/>
</dbReference>
<dbReference type="GO" id="GO:0016746">
    <property type="term" value="F:acyltransferase activity"/>
    <property type="evidence" value="ECO:0007669"/>
    <property type="project" value="UniProtKB-KW"/>
</dbReference>
<evidence type="ECO:0000313" key="7">
    <source>
        <dbReference type="Proteomes" id="UP000449906"/>
    </source>
</evidence>
<protein>
    <submittedName>
        <fullName evidence="6">Serine acetyltransferase</fullName>
    </submittedName>
</protein>
<dbReference type="CDD" id="cd03354">
    <property type="entry name" value="LbH_SAT"/>
    <property type="match status" value="1"/>
</dbReference>
<dbReference type="InterPro" id="IPR018357">
    <property type="entry name" value="Hexapep_transf_CS"/>
</dbReference>
<accession>A0A7J5E1U7</accession>
<evidence type="ECO:0000256" key="5">
    <source>
        <dbReference type="SAM" id="MobiDB-lite"/>
    </source>
</evidence>
<dbReference type="InterPro" id="IPR011004">
    <property type="entry name" value="Trimer_LpxA-like_sf"/>
</dbReference>
<dbReference type="PANTHER" id="PTHR42811">
    <property type="entry name" value="SERINE ACETYLTRANSFERASE"/>
    <property type="match status" value="1"/>
</dbReference>
<proteinExistence type="inferred from homology"/>
<sequence length="179" mass="18324">MATATRPARWPPMAPDRPDRGLLRDRPVRTPADLAALLTVAALAVVLFRLAQAAGRVHPLLGHLVKQVNHALTGADLAWQAQVGPGLRLYHPTGVVLGPFVRIGAQCRVQQGVTVGGSGGDVRTPGDSPTLGDRVRLGAGAKVVGPVTLGDDVLVGANAVVVRSVPAGATAVGVPARYA</sequence>
<keyword evidence="4" id="KW-0012">Acyltransferase</keyword>
<evidence type="ECO:0000256" key="4">
    <source>
        <dbReference type="ARBA" id="ARBA00023315"/>
    </source>
</evidence>
<feature type="compositionally biased region" description="Basic and acidic residues" evidence="5">
    <location>
        <begin position="16"/>
        <end position="25"/>
    </location>
</feature>
<dbReference type="Pfam" id="PF00132">
    <property type="entry name" value="Hexapep"/>
    <property type="match status" value="1"/>
</dbReference>
<feature type="region of interest" description="Disordered" evidence="5">
    <location>
        <begin position="1"/>
        <end position="25"/>
    </location>
</feature>
<evidence type="ECO:0000256" key="3">
    <source>
        <dbReference type="ARBA" id="ARBA00022737"/>
    </source>
</evidence>
<evidence type="ECO:0000313" key="6">
    <source>
        <dbReference type="EMBL" id="KAB2812205.1"/>
    </source>
</evidence>
<organism evidence="6 7">
    <name type="scientific">Nocardioides simplex</name>
    <name type="common">Arthrobacter simplex</name>
    <dbReference type="NCBI Taxonomy" id="2045"/>
    <lineage>
        <taxon>Bacteria</taxon>
        <taxon>Bacillati</taxon>
        <taxon>Actinomycetota</taxon>
        <taxon>Actinomycetes</taxon>
        <taxon>Propionibacteriales</taxon>
        <taxon>Nocardioidaceae</taxon>
        <taxon>Pimelobacter</taxon>
    </lineage>
</organism>
<evidence type="ECO:0000256" key="1">
    <source>
        <dbReference type="ARBA" id="ARBA00007274"/>
    </source>
</evidence>
<comment type="caution">
    <text evidence="6">The sequence shown here is derived from an EMBL/GenBank/DDBJ whole genome shotgun (WGS) entry which is preliminary data.</text>
</comment>
<gene>
    <name evidence="6" type="ORF">F9L07_10395</name>
</gene>
<comment type="similarity">
    <text evidence="1">Belongs to the transferase hexapeptide repeat family.</text>
</comment>